<evidence type="ECO:0000256" key="1">
    <source>
        <dbReference type="SAM" id="MobiDB-lite"/>
    </source>
</evidence>
<dbReference type="Proteomes" id="UP000666915">
    <property type="component" value="Unassembled WGS sequence"/>
</dbReference>
<evidence type="ECO:0000313" key="2">
    <source>
        <dbReference type="EMBL" id="MBO2444502.1"/>
    </source>
</evidence>
<dbReference type="RefSeq" id="WP_208272979.1">
    <property type="nucleotide sequence ID" value="NZ_BAAAGM010000104.1"/>
</dbReference>
<proteinExistence type="predicted"/>
<name>A0ABS3RF68_9ACTN</name>
<accession>A0ABS3RF68</accession>
<evidence type="ECO:0000313" key="3">
    <source>
        <dbReference type="Proteomes" id="UP000666915"/>
    </source>
</evidence>
<organism evidence="2 3">
    <name type="scientific">Actinomadura nitritigenes</name>
    <dbReference type="NCBI Taxonomy" id="134602"/>
    <lineage>
        <taxon>Bacteria</taxon>
        <taxon>Bacillati</taxon>
        <taxon>Actinomycetota</taxon>
        <taxon>Actinomycetes</taxon>
        <taxon>Streptosporangiales</taxon>
        <taxon>Thermomonosporaceae</taxon>
        <taxon>Actinomadura</taxon>
    </lineage>
</organism>
<sequence>MPGSAHARLTIEFDLSADPIAGVVHDGSAGTGRAFTGWMALTGLIEDTLDAARRDGPPRPQAEPGRDPR</sequence>
<reference evidence="2 3" key="1">
    <citation type="submission" date="2021-03" db="EMBL/GenBank/DDBJ databases">
        <authorList>
            <person name="Kanchanasin P."/>
            <person name="Saeng-In P."/>
            <person name="Phongsopitanun W."/>
            <person name="Yuki M."/>
            <person name="Kudo T."/>
            <person name="Ohkuma M."/>
            <person name="Tanasupawat S."/>
        </authorList>
    </citation>
    <scope>NUCLEOTIDE SEQUENCE [LARGE SCALE GENOMIC DNA]</scope>
    <source>
        <strain evidence="2 3">L46</strain>
    </source>
</reference>
<gene>
    <name evidence="2" type="ORF">J4557_43995</name>
</gene>
<dbReference type="EMBL" id="JAGEOK010000047">
    <property type="protein sequence ID" value="MBO2444502.1"/>
    <property type="molecule type" value="Genomic_DNA"/>
</dbReference>
<protein>
    <submittedName>
        <fullName evidence="2">Uncharacterized protein</fullName>
    </submittedName>
</protein>
<keyword evidence="3" id="KW-1185">Reference proteome</keyword>
<feature type="region of interest" description="Disordered" evidence="1">
    <location>
        <begin position="49"/>
        <end position="69"/>
    </location>
</feature>
<comment type="caution">
    <text evidence="2">The sequence shown here is derived from an EMBL/GenBank/DDBJ whole genome shotgun (WGS) entry which is preliminary data.</text>
</comment>